<accession>A0A3G6RI50</accession>
<organism evidence="3 4">
    <name type="scientific">Chryseobacterium lactis</name>
    <dbReference type="NCBI Taxonomy" id="1241981"/>
    <lineage>
        <taxon>Bacteria</taxon>
        <taxon>Pseudomonadati</taxon>
        <taxon>Bacteroidota</taxon>
        <taxon>Flavobacteriia</taxon>
        <taxon>Flavobacteriales</taxon>
        <taxon>Weeksellaceae</taxon>
        <taxon>Chryseobacterium group</taxon>
        <taxon>Chryseobacterium</taxon>
    </lineage>
</organism>
<dbReference type="GO" id="GO:0047372">
    <property type="term" value="F:monoacylglycerol lipase activity"/>
    <property type="evidence" value="ECO:0007669"/>
    <property type="project" value="TreeGrafter"/>
</dbReference>
<evidence type="ECO:0000313" key="5">
    <source>
        <dbReference type="Proteomes" id="UP000279972"/>
    </source>
</evidence>
<dbReference type="Pfam" id="PF00561">
    <property type="entry name" value="Abhydrolase_1"/>
    <property type="match status" value="1"/>
</dbReference>
<gene>
    <name evidence="3" type="ORF">C1637_05750</name>
    <name evidence="2" type="ORF">EG342_21720</name>
</gene>
<dbReference type="GO" id="GO:0016020">
    <property type="term" value="C:membrane"/>
    <property type="evidence" value="ECO:0007669"/>
    <property type="project" value="TreeGrafter"/>
</dbReference>
<dbReference type="GO" id="GO:0046464">
    <property type="term" value="P:acylglycerol catabolic process"/>
    <property type="evidence" value="ECO:0007669"/>
    <property type="project" value="TreeGrafter"/>
</dbReference>
<dbReference type="PANTHER" id="PTHR43798:SF33">
    <property type="entry name" value="HYDROLASE, PUTATIVE (AFU_ORTHOLOGUE AFUA_2G14860)-RELATED"/>
    <property type="match status" value="1"/>
</dbReference>
<reference evidence="3 4" key="1">
    <citation type="submission" date="2018-01" db="EMBL/GenBank/DDBJ databases">
        <title>Draft genome sequences of Chryseobacterium lactis NCTC11390, Chryseobacterium oncorhynchi 701B-08, and Chryseobacterium viscerum 687B-08.</title>
        <authorList>
            <person name="Jeong J.-J."/>
            <person name="Lee Y.J."/>
            <person name="Park B."/>
            <person name="Choi I.-G."/>
            <person name="Kim K.D."/>
        </authorList>
    </citation>
    <scope>NUCLEOTIDE SEQUENCE [LARGE SCALE GENOMIC DNA]</scope>
    <source>
        <strain evidence="3 4">NCTC11390</strain>
    </source>
</reference>
<dbReference type="InterPro" id="IPR000639">
    <property type="entry name" value="Epox_hydrolase-like"/>
</dbReference>
<proteinExistence type="predicted"/>
<keyword evidence="5" id="KW-1185">Reference proteome</keyword>
<dbReference type="KEGG" id="clac:EG342_21720"/>
<evidence type="ECO:0000313" key="3">
    <source>
        <dbReference type="EMBL" id="PNW14463.1"/>
    </source>
</evidence>
<dbReference type="InterPro" id="IPR029058">
    <property type="entry name" value="AB_hydrolase_fold"/>
</dbReference>
<evidence type="ECO:0000313" key="2">
    <source>
        <dbReference type="EMBL" id="AZA84344.1"/>
    </source>
</evidence>
<dbReference type="Gene3D" id="3.40.50.1820">
    <property type="entry name" value="alpha/beta hydrolase"/>
    <property type="match status" value="1"/>
</dbReference>
<keyword evidence="3" id="KW-0378">Hydrolase</keyword>
<evidence type="ECO:0000313" key="4">
    <source>
        <dbReference type="Proteomes" id="UP000236262"/>
    </source>
</evidence>
<dbReference type="EMBL" id="PPEH01000002">
    <property type="protein sequence ID" value="PNW14463.1"/>
    <property type="molecule type" value="Genomic_DNA"/>
</dbReference>
<evidence type="ECO:0000259" key="1">
    <source>
        <dbReference type="Pfam" id="PF00561"/>
    </source>
</evidence>
<dbReference type="RefSeq" id="WP_103289764.1">
    <property type="nucleotide sequence ID" value="NZ_CP033924.1"/>
</dbReference>
<dbReference type="PRINTS" id="PR00412">
    <property type="entry name" value="EPOXHYDRLASE"/>
</dbReference>
<sequence>MNTTLNFSKRVLVTLSLIIFTGIGLSSLKAQTYTTGEKSLENEAIRSAFQNTKKIRAGLLDVGYAEVGPKTGKPVILLHGWPYDIHSFEESSAILAEKGYRVLIPYLRGYGTTTFVSPNTKRNGQQSAVALDIISFMDALKIDKAIIGGFDWGARTADIIAALWPERCTALVAVSGYLIGSPKANEKPLLPNAEFLWWYQYYFSTERGYKGYKANTAAFNKLIWKTASPKWTFDEQTYQRSVGTFDNPDHVDIVIHNYRWRLGLAKGEKQYDVLESKLAQSPDITVPTVTLEGDANGAAFPAPESYASKYTGKYVHHTITGGIGHNLPQEAPKAFADAIIEADSMSQIRK</sequence>
<feature type="domain" description="AB hydrolase-1" evidence="1">
    <location>
        <begin position="73"/>
        <end position="203"/>
    </location>
</feature>
<dbReference type="InterPro" id="IPR050266">
    <property type="entry name" value="AB_hydrolase_sf"/>
</dbReference>
<dbReference type="EMBL" id="CP033924">
    <property type="protein sequence ID" value="AZA84344.1"/>
    <property type="molecule type" value="Genomic_DNA"/>
</dbReference>
<dbReference type="PANTHER" id="PTHR43798">
    <property type="entry name" value="MONOACYLGLYCEROL LIPASE"/>
    <property type="match status" value="1"/>
</dbReference>
<protein>
    <submittedName>
        <fullName evidence="3">Alpha/beta hydrolase</fullName>
    </submittedName>
</protein>
<dbReference type="Proteomes" id="UP000236262">
    <property type="component" value="Unassembled WGS sequence"/>
</dbReference>
<dbReference type="AlphaFoldDB" id="A0A3G6RI50"/>
<dbReference type="Proteomes" id="UP000279972">
    <property type="component" value="Chromosome"/>
</dbReference>
<reference evidence="2 5" key="2">
    <citation type="submission" date="2018-11" db="EMBL/GenBank/DDBJ databases">
        <title>Proposal to divide the Flavobacteriaceae and reorganize its genera based on Amino Acid Identity values calculated from whole genome sequences.</title>
        <authorList>
            <person name="Nicholson A.C."/>
            <person name="Gulvik C.A."/>
            <person name="Whitney A.M."/>
            <person name="Humrighouse B.W."/>
            <person name="Bell M."/>
            <person name="Holmes B."/>
            <person name="Steigerwalt A.G."/>
            <person name="Villarma A."/>
            <person name="Sheth M."/>
            <person name="Batra D."/>
            <person name="Pryor J."/>
            <person name="Bernardet J.-F."/>
            <person name="Hugo C."/>
            <person name="Kampfer P."/>
            <person name="Newman J."/>
            <person name="McQuiston J.R."/>
        </authorList>
    </citation>
    <scope>NUCLEOTIDE SEQUENCE [LARGE SCALE GENOMIC DNA]</scope>
    <source>
        <strain evidence="2 5">KC_1864</strain>
    </source>
</reference>
<dbReference type="SUPFAM" id="SSF53474">
    <property type="entry name" value="alpha/beta-Hydrolases"/>
    <property type="match status" value="1"/>
</dbReference>
<dbReference type="InterPro" id="IPR000073">
    <property type="entry name" value="AB_hydrolase_1"/>
</dbReference>
<name>A0A3G6RI50_CHRLC</name>
<dbReference type="OrthoDB" id="9773293at2"/>